<dbReference type="RefSeq" id="WP_262401092.1">
    <property type="nucleotide sequence ID" value="NZ_JACRTB010000046.1"/>
</dbReference>
<sequence length="637" mass="67698">MKSKAKKENGIKSRKLSGSVGKAVAVFCIICSVVTCLINSFSMMITVKKNAISLGFMLVLTFVLYPAASRSNKDKISVLDWILAIGSISTCAFIFFSYDSLIARNLNPYTIEYIFAAILILLVLEAVRRSVGWILPSLAIVFILYAKFGRYFPGILKHKGFLWTRILTRLSLADTGIWGTSLTTAASYVFMFIMFGCFLNNSGTAKFFNDFAISFAGRLRGGPAQVSVVSSGLMGTISGSAQANVATTGAFTIPLMKKVGYSDRFAAAVEAAASTGGILMPPVMGAASFVMASFLGIPYATVMKAGIIPALLYYFSIFFMVDLRARKMKLTGMNSSELPKLPDVFKETGHMLVPIVIVIYTLLAGYSAMLSAFCGIASTILCSALRKNTRMSFHTILETLVESAKSAITVTTACAMVGIIVAVVGMTGLGQVLALNILNLSGGRLWLALTMIMIAALILGMGLPSTACYIVTASVAAPALINMGITPLAAHFFAFYYGTMSGIVPPVALTSYTAAGLSGANPMEVAFSGFRLASAGLIIPFCFAYSPILLLQGEYTASMVISVVLSAMVGIYVLACGLEGYFKSPLPMVARIALTGFALCLIIPGTMTDLIGVGGAAATLLVATIWKKKEKKEIEHV</sequence>
<evidence type="ECO:0000313" key="4">
    <source>
        <dbReference type="Proteomes" id="UP000658131"/>
    </source>
</evidence>
<feature type="transmembrane region" description="Helical" evidence="1">
    <location>
        <begin position="407"/>
        <end position="433"/>
    </location>
</feature>
<keyword evidence="4" id="KW-1185">Reference proteome</keyword>
<feature type="transmembrane region" description="Helical" evidence="1">
    <location>
        <begin position="134"/>
        <end position="156"/>
    </location>
</feature>
<keyword evidence="1" id="KW-1133">Transmembrane helix</keyword>
<feature type="transmembrane region" description="Helical" evidence="1">
    <location>
        <begin position="306"/>
        <end position="323"/>
    </location>
</feature>
<feature type="transmembrane region" description="Helical" evidence="1">
    <location>
        <begin position="445"/>
        <end position="463"/>
    </location>
</feature>
<keyword evidence="1" id="KW-0472">Membrane</keyword>
<comment type="caution">
    <text evidence="3">The sequence shown here is derived from an EMBL/GenBank/DDBJ whole genome shotgun (WGS) entry which is preliminary data.</text>
</comment>
<evidence type="ECO:0000256" key="1">
    <source>
        <dbReference type="SAM" id="Phobius"/>
    </source>
</evidence>
<dbReference type="PANTHER" id="PTHR43849:SF2">
    <property type="entry name" value="BLL3936 PROTEIN"/>
    <property type="match status" value="1"/>
</dbReference>
<feature type="transmembrane region" description="Helical" evidence="1">
    <location>
        <begin position="557"/>
        <end position="576"/>
    </location>
</feature>
<evidence type="ECO:0000259" key="2">
    <source>
        <dbReference type="Pfam" id="PF06808"/>
    </source>
</evidence>
<dbReference type="PANTHER" id="PTHR43849">
    <property type="entry name" value="BLL3936 PROTEIN"/>
    <property type="match status" value="1"/>
</dbReference>
<dbReference type="InterPro" id="IPR011853">
    <property type="entry name" value="TRAP_DctM-Dct_fused"/>
</dbReference>
<name>A0ABR7NMV3_9FIRM</name>
<dbReference type="Proteomes" id="UP000658131">
    <property type="component" value="Unassembled WGS sequence"/>
</dbReference>
<dbReference type="EMBL" id="JACRTB010000046">
    <property type="protein sequence ID" value="MBC8577736.1"/>
    <property type="molecule type" value="Genomic_DNA"/>
</dbReference>
<feature type="transmembrane region" description="Helical" evidence="1">
    <location>
        <begin position="110"/>
        <end position="127"/>
    </location>
</feature>
<keyword evidence="1" id="KW-0812">Transmembrane</keyword>
<feature type="transmembrane region" description="Helical" evidence="1">
    <location>
        <begin position="532"/>
        <end position="551"/>
    </location>
</feature>
<feature type="transmembrane region" description="Helical" evidence="1">
    <location>
        <begin position="176"/>
        <end position="199"/>
    </location>
</feature>
<organism evidence="3 4">
    <name type="scientific">Yanshouia hominis</name>
    <dbReference type="NCBI Taxonomy" id="2763673"/>
    <lineage>
        <taxon>Bacteria</taxon>
        <taxon>Bacillati</taxon>
        <taxon>Bacillota</taxon>
        <taxon>Clostridia</taxon>
        <taxon>Eubacteriales</taxon>
        <taxon>Oscillospiraceae</taxon>
        <taxon>Yanshouia</taxon>
    </lineage>
</organism>
<dbReference type="InterPro" id="IPR010656">
    <property type="entry name" value="DctM"/>
</dbReference>
<reference evidence="3 4" key="1">
    <citation type="submission" date="2020-08" db="EMBL/GenBank/DDBJ databases">
        <title>Genome public.</title>
        <authorList>
            <person name="Liu C."/>
            <person name="Sun Q."/>
        </authorList>
    </citation>
    <scope>NUCLEOTIDE SEQUENCE [LARGE SCALE GENOMIC DNA]</scope>
    <source>
        <strain evidence="3 4">BX1</strain>
    </source>
</reference>
<feature type="transmembrane region" description="Helical" evidence="1">
    <location>
        <begin position="80"/>
        <end position="98"/>
    </location>
</feature>
<feature type="transmembrane region" description="Helical" evidence="1">
    <location>
        <begin position="503"/>
        <end position="520"/>
    </location>
</feature>
<gene>
    <name evidence="3" type="ORF">H8717_15180</name>
</gene>
<feature type="transmembrane region" description="Helical" evidence="1">
    <location>
        <begin position="51"/>
        <end position="68"/>
    </location>
</feature>
<feature type="transmembrane region" description="Helical" evidence="1">
    <location>
        <begin position="20"/>
        <end position="45"/>
    </location>
</feature>
<dbReference type="NCBIfam" id="TIGR02123">
    <property type="entry name" value="TRAP_fused"/>
    <property type="match status" value="1"/>
</dbReference>
<evidence type="ECO:0000313" key="3">
    <source>
        <dbReference type="EMBL" id="MBC8577736.1"/>
    </source>
</evidence>
<proteinExistence type="predicted"/>
<feature type="domain" description="TRAP C4-dicarboxylate transport system permease DctM subunit" evidence="2">
    <location>
        <begin position="119"/>
        <end position="552"/>
    </location>
</feature>
<feature type="transmembrane region" description="Helical" evidence="1">
    <location>
        <begin position="588"/>
        <end position="604"/>
    </location>
</feature>
<dbReference type="Pfam" id="PF06808">
    <property type="entry name" value="DctM"/>
    <property type="match status" value="1"/>
</dbReference>
<accession>A0ABR7NMV3</accession>
<protein>
    <submittedName>
        <fullName evidence="3">TRAP transporter permease</fullName>
    </submittedName>
</protein>